<dbReference type="InterPro" id="IPR011004">
    <property type="entry name" value="Trimer_LpxA-like_sf"/>
</dbReference>
<dbReference type="InterPro" id="IPR047324">
    <property type="entry name" value="LbH_gamma_CA-like"/>
</dbReference>
<dbReference type="CDD" id="cd04645">
    <property type="entry name" value="LbH_gamma_CA_like"/>
    <property type="match status" value="1"/>
</dbReference>
<dbReference type="EMBL" id="HBGY01029076">
    <property type="protein sequence ID" value="CAD9605113.1"/>
    <property type="molecule type" value="Transcribed_RNA"/>
</dbReference>
<sequence length="372" mass="39714">MIAQKKAHCINAHHKNDPDALHYQEASLLERFTTTNTTIFIMSRPSVLSYIRQVLGRALRETGQALDRVGARGQTHANTMREVGDDAYTFNKIISRHRTRMELLTKGAPRVHTNTFIAPCSHLIGSVAIGEGSSVWYGAVIRADRCRNGLSANDAREIVSGDDYFEGNDDAMMEYAKGTKGYGGGVVNIGKGSNVQDGVIISSKQGHTNIGDGVTIGHSAQIDSATIESDSLIGMGAIISAGAYVESNSFVAAGAVVGGGVRIPSGELWAGTPAKKLRDLTDAQIEKIKYQASEYVKLSGNHMHVMELGGNVPDSKIEHLVTFPLEAGENSVTAEQNDDNEFKDDNKVAISAEEVKALSDEQPVSKGAAASA</sequence>
<keyword evidence="1" id="KW-0808">Transferase</keyword>
<reference evidence="2" key="1">
    <citation type="submission" date="2021-01" db="EMBL/GenBank/DDBJ databases">
        <authorList>
            <person name="Corre E."/>
            <person name="Pelletier E."/>
            <person name="Niang G."/>
            <person name="Scheremetjew M."/>
            <person name="Finn R."/>
            <person name="Kale V."/>
            <person name="Holt S."/>
            <person name="Cochrane G."/>
            <person name="Meng A."/>
            <person name="Brown T."/>
            <person name="Cohen L."/>
        </authorList>
    </citation>
    <scope>NUCLEOTIDE SEQUENCE</scope>
    <source>
        <strain evidence="2">B650</strain>
    </source>
</reference>
<dbReference type="SUPFAM" id="SSF51161">
    <property type="entry name" value="Trimeric LpxA-like enzymes"/>
    <property type="match status" value="1"/>
</dbReference>
<dbReference type="InterPro" id="IPR050484">
    <property type="entry name" value="Transf_Hexapept/Carb_Anhydrase"/>
</dbReference>
<dbReference type="PANTHER" id="PTHR13061:SF29">
    <property type="entry name" value="GAMMA CARBONIC ANHYDRASE-LIKE 1, MITOCHONDRIAL-RELATED"/>
    <property type="match status" value="1"/>
</dbReference>
<dbReference type="GO" id="GO:0016740">
    <property type="term" value="F:transferase activity"/>
    <property type="evidence" value="ECO:0007669"/>
    <property type="project" value="UniProtKB-KW"/>
</dbReference>
<gene>
    <name evidence="2" type="ORF">LDAN0321_LOCUS18030</name>
</gene>
<dbReference type="PROSITE" id="PS00101">
    <property type="entry name" value="HEXAPEP_TRANSFERASES"/>
    <property type="match status" value="1"/>
</dbReference>
<proteinExistence type="predicted"/>
<dbReference type="AlphaFoldDB" id="A0A7S2LFP4"/>
<name>A0A7S2LFP4_9STRA</name>
<evidence type="ECO:0000256" key="1">
    <source>
        <dbReference type="ARBA" id="ARBA00022679"/>
    </source>
</evidence>
<dbReference type="Gene3D" id="2.160.10.10">
    <property type="entry name" value="Hexapeptide repeat proteins"/>
    <property type="match status" value="1"/>
</dbReference>
<accession>A0A7S2LFP4</accession>
<dbReference type="PANTHER" id="PTHR13061">
    <property type="entry name" value="DYNACTIN SUBUNIT P25"/>
    <property type="match status" value="1"/>
</dbReference>
<organism evidence="2">
    <name type="scientific">Leptocylindrus danicus</name>
    <dbReference type="NCBI Taxonomy" id="163516"/>
    <lineage>
        <taxon>Eukaryota</taxon>
        <taxon>Sar</taxon>
        <taxon>Stramenopiles</taxon>
        <taxon>Ochrophyta</taxon>
        <taxon>Bacillariophyta</taxon>
        <taxon>Coscinodiscophyceae</taxon>
        <taxon>Chaetocerotophycidae</taxon>
        <taxon>Leptocylindrales</taxon>
        <taxon>Leptocylindraceae</taxon>
        <taxon>Leptocylindrus</taxon>
    </lineage>
</organism>
<evidence type="ECO:0000313" key="2">
    <source>
        <dbReference type="EMBL" id="CAD9605113.1"/>
    </source>
</evidence>
<dbReference type="InterPro" id="IPR018357">
    <property type="entry name" value="Hexapep_transf_CS"/>
</dbReference>
<protein>
    <submittedName>
        <fullName evidence="2">Uncharacterized protein</fullName>
    </submittedName>
</protein>